<name>A0AA43ZIF3_9HYPH</name>
<evidence type="ECO:0000259" key="1">
    <source>
        <dbReference type="Pfam" id="PF03354"/>
    </source>
</evidence>
<evidence type="ECO:0000313" key="3">
    <source>
        <dbReference type="Proteomes" id="UP001155840"/>
    </source>
</evidence>
<protein>
    <submittedName>
        <fullName evidence="2">Terminase large subunit</fullName>
    </submittedName>
</protein>
<dbReference type="EMBL" id="JAANCM010000009">
    <property type="protein sequence ID" value="NHT77543.1"/>
    <property type="molecule type" value="Genomic_DNA"/>
</dbReference>
<accession>A0AA43ZIF3</accession>
<dbReference type="Proteomes" id="UP001155840">
    <property type="component" value="Unassembled WGS sequence"/>
</dbReference>
<evidence type="ECO:0000313" key="2">
    <source>
        <dbReference type="EMBL" id="NHT77543.1"/>
    </source>
</evidence>
<comment type="caution">
    <text evidence="2">The sequence shown here is derived from an EMBL/GenBank/DDBJ whole genome shotgun (WGS) entry which is preliminary data.</text>
</comment>
<reference evidence="2" key="1">
    <citation type="submission" date="2020-03" db="EMBL/GenBank/DDBJ databases">
        <title>Ferranicluibacter endophyticum gen. nov., sp. nov., a new genus isolated from Rubus ulmifolius Schott. stem.</title>
        <authorList>
            <person name="Roca-Couso R."/>
            <person name="Flores-Felix J.D."/>
            <person name="Igual J.M."/>
            <person name="Rivas R."/>
        </authorList>
    </citation>
    <scope>NUCLEOTIDE SEQUENCE</scope>
    <source>
        <strain evidence="2">CRRU44</strain>
    </source>
</reference>
<keyword evidence="3" id="KW-1185">Reference proteome</keyword>
<feature type="domain" description="Terminase large subunit-like ATPase" evidence="1">
    <location>
        <begin position="73"/>
        <end position="222"/>
    </location>
</feature>
<dbReference type="Pfam" id="PF03354">
    <property type="entry name" value="TerL_ATPase"/>
    <property type="match status" value="1"/>
</dbReference>
<dbReference type="InterPro" id="IPR027417">
    <property type="entry name" value="P-loop_NTPase"/>
</dbReference>
<dbReference type="PANTHER" id="PTHR41287:SF1">
    <property type="entry name" value="PROTEIN YMFN"/>
    <property type="match status" value="1"/>
</dbReference>
<proteinExistence type="predicted"/>
<dbReference type="RefSeq" id="WP_167130108.1">
    <property type="nucleotide sequence ID" value="NZ_JAANCM010000009.1"/>
</dbReference>
<organism evidence="2 3">
    <name type="scientific">Ferranicluibacter rubi</name>
    <dbReference type="NCBI Taxonomy" id="2715133"/>
    <lineage>
        <taxon>Bacteria</taxon>
        <taxon>Pseudomonadati</taxon>
        <taxon>Pseudomonadota</taxon>
        <taxon>Alphaproteobacteria</taxon>
        <taxon>Hyphomicrobiales</taxon>
        <taxon>Rhizobiaceae</taxon>
        <taxon>Ferranicluibacter</taxon>
    </lineage>
</organism>
<gene>
    <name evidence="2" type="ORF">G8E10_17660</name>
</gene>
<dbReference type="AlphaFoldDB" id="A0AA43ZIF3"/>
<dbReference type="Gene3D" id="3.40.50.300">
    <property type="entry name" value="P-loop containing nucleotide triphosphate hydrolases"/>
    <property type="match status" value="1"/>
</dbReference>
<dbReference type="InterPro" id="IPR046461">
    <property type="entry name" value="TerL_ATPase"/>
</dbReference>
<dbReference type="PANTHER" id="PTHR41287">
    <property type="match status" value="1"/>
</dbReference>
<sequence length="572" mass="63066">MAWTTACPDWEDRILSRRSLVPCDPLFPEEADAALEVFKSLRIVDVAGQPTFGEACDEWVFDFARAIFGAYDHTTAKRHIREFFMLISKKNGKSTIAAAIMLTALIRNWRHSAELLILAPTLEIANNAFKPASDMVKADTELQDLLHVQENFRQITNRLTGAVLKVVAADNNIVGGKKAAFVLVDELWLFGKMANADGMLSEATGGLVARPEGFVIYLSTQSDEPPAGVFKAKLDYFRNVRDGLIVDKKSLGVIYEFPQAMIKSEGYLDPANFWITNPNMGRSVSLEWIADKFKEKQEAGPGPFRTFLAKHGNVEIGMNLRNDNWPGAKYWLDAADESITLESLLDRSEVVTVGIDGGGLDDLCGLAVLGRCKTTRDWLLWSKAWAHNDVLELRKDIAPRLMDFTKNRSGTYSDMTICEEPTQDLMEVADICVQVRDAGLLPEKGGIGVDRMGLPGILEELLSRGFDVDVNGGTITGIPQGGHLNPAILGSERRLKDGTMWHAGQPIMAWCVGNAKVEMKTNARSITKQLSGSGKIDPLMAMFNAVMLMSRNPEAKALDLKEFLAKPIMVGV</sequence>
<dbReference type="InterPro" id="IPR005021">
    <property type="entry name" value="Terminase_largesu-like"/>
</dbReference>